<feature type="transmembrane region" description="Helical" evidence="13">
    <location>
        <begin position="174"/>
        <end position="195"/>
    </location>
</feature>
<feature type="transmembrane region" description="Helical" evidence="13">
    <location>
        <begin position="140"/>
        <end position="167"/>
    </location>
</feature>
<feature type="transmembrane region" description="Helical" evidence="13">
    <location>
        <begin position="207"/>
        <end position="230"/>
    </location>
</feature>
<evidence type="ECO:0000256" key="10">
    <source>
        <dbReference type="ARBA" id="ARBA00022989"/>
    </source>
</evidence>
<evidence type="ECO:0000256" key="4">
    <source>
        <dbReference type="ARBA" id="ARBA00016452"/>
    </source>
</evidence>
<dbReference type="InterPro" id="IPR003544">
    <property type="entry name" value="Cyt_c_biogenesis_CcmB"/>
</dbReference>
<evidence type="ECO:0000256" key="2">
    <source>
        <dbReference type="ARBA" id="ARBA00004429"/>
    </source>
</evidence>
<keyword evidence="7 12" id="KW-0997">Cell inner membrane</keyword>
<keyword evidence="8 13" id="KW-0812">Transmembrane</keyword>
<gene>
    <name evidence="14" type="ORF">V5J35_003948</name>
</gene>
<comment type="similarity">
    <text evidence="3 12">Belongs to the CcmB/CycW/HelB family.</text>
</comment>
<evidence type="ECO:0000256" key="1">
    <source>
        <dbReference type="ARBA" id="ARBA00002442"/>
    </source>
</evidence>
<comment type="function">
    <text evidence="1 12">Required for the export of heme to the periplasm for the biogenesis of c-type cytochromes.</text>
</comment>
<proteinExistence type="inferred from homology"/>
<evidence type="ECO:0000256" key="5">
    <source>
        <dbReference type="ARBA" id="ARBA00022448"/>
    </source>
</evidence>
<evidence type="ECO:0000256" key="9">
    <source>
        <dbReference type="ARBA" id="ARBA00022748"/>
    </source>
</evidence>
<keyword evidence="10 13" id="KW-1133">Transmembrane helix</keyword>
<evidence type="ECO:0000256" key="7">
    <source>
        <dbReference type="ARBA" id="ARBA00022519"/>
    </source>
</evidence>
<dbReference type="PANTHER" id="PTHR30070">
    <property type="entry name" value="HEME EXPORTER PROTEIN B"/>
    <property type="match status" value="1"/>
</dbReference>
<keyword evidence="11 12" id="KW-0472">Membrane</keyword>
<evidence type="ECO:0000256" key="6">
    <source>
        <dbReference type="ARBA" id="ARBA00022475"/>
    </source>
</evidence>
<comment type="subcellular location">
    <subcellularLocation>
        <location evidence="2">Cell inner membrane</location>
        <topology evidence="2">Multi-pass membrane protein</topology>
    </subcellularLocation>
</comment>
<keyword evidence="15" id="KW-1185">Reference proteome</keyword>
<evidence type="ECO:0000313" key="14">
    <source>
        <dbReference type="EMBL" id="MET4758756.1"/>
    </source>
</evidence>
<dbReference type="Proteomes" id="UP001549366">
    <property type="component" value="Unassembled WGS sequence"/>
</dbReference>
<dbReference type="NCBIfam" id="TIGR01190">
    <property type="entry name" value="ccmB"/>
    <property type="match status" value="1"/>
</dbReference>
<evidence type="ECO:0000256" key="3">
    <source>
        <dbReference type="ARBA" id="ARBA00010544"/>
    </source>
</evidence>
<comment type="caution">
    <text evidence="14">The sequence shown here is derived from an EMBL/GenBank/DDBJ whole genome shotgun (WGS) entry which is preliminary data.</text>
</comment>
<reference evidence="14 15" key="1">
    <citation type="submission" date="2024-06" db="EMBL/GenBank/DDBJ databases">
        <title>Genomic Encyclopedia of Type Strains, Phase V (KMG-V): Genome sequencing to study the core and pangenomes of soil and plant-associated prokaryotes.</title>
        <authorList>
            <person name="Whitman W."/>
        </authorList>
    </citation>
    <scope>NUCLEOTIDE SEQUENCE [LARGE SCALE GENOMIC DNA]</scope>
    <source>
        <strain evidence="14 15">NE40</strain>
    </source>
</reference>
<dbReference type="PANTHER" id="PTHR30070:SF1">
    <property type="entry name" value="CYTOCHROME C BIOGENESIS B-RELATED"/>
    <property type="match status" value="1"/>
</dbReference>
<evidence type="ECO:0000256" key="11">
    <source>
        <dbReference type="ARBA" id="ARBA00023136"/>
    </source>
</evidence>
<feature type="transmembrane region" description="Helical" evidence="13">
    <location>
        <begin position="36"/>
        <end position="54"/>
    </location>
</feature>
<evidence type="ECO:0000256" key="13">
    <source>
        <dbReference type="SAM" id="Phobius"/>
    </source>
</evidence>
<accession>A0ABV2SLW4</accession>
<sequence length="236" mass="24625">MNTSRDTKQAPMLGRQAFVGLIRRDLVLAFRTPGQTLNPVAFYLMVASLFPMGISPQEALLSQLAGGVVWIGALLAVLLSLDSLFKGDQEDGSLEQLLLSPHPLPLLVLAKVTAHWLTTGLALILMAPLLGLMLHLPAGAFPALILSLLLGTPLMSLAGGIGAALTVRVQRGGVLLTLLSLPLYTPVLIFGTGAIQSAIAGMPYTGHLLWMAALLVFGLCLAPLAIAGALRVVADG</sequence>
<protein>
    <recommendedName>
        <fullName evidence="4 12">Heme exporter protein B</fullName>
    </recommendedName>
</protein>
<organism evidence="14 15">
    <name type="scientific">Endozoicomonas lisbonensis</name>
    <dbReference type="NCBI Taxonomy" id="3120522"/>
    <lineage>
        <taxon>Bacteria</taxon>
        <taxon>Pseudomonadati</taxon>
        <taxon>Pseudomonadota</taxon>
        <taxon>Gammaproteobacteria</taxon>
        <taxon>Oceanospirillales</taxon>
        <taxon>Endozoicomonadaceae</taxon>
        <taxon>Endozoicomonas</taxon>
    </lineage>
</organism>
<evidence type="ECO:0000313" key="15">
    <source>
        <dbReference type="Proteomes" id="UP001549366"/>
    </source>
</evidence>
<feature type="transmembrane region" description="Helical" evidence="13">
    <location>
        <begin position="60"/>
        <end position="85"/>
    </location>
</feature>
<dbReference type="EMBL" id="JBEWTB010000002">
    <property type="protein sequence ID" value="MET4758756.1"/>
    <property type="molecule type" value="Genomic_DNA"/>
</dbReference>
<feature type="transmembrane region" description="Helical" evidence="13">
    <location>
        <begin position="106"/>
        <end position="134"/>
    </location>
</feature>
<evidence type="ECO:0000256" key="8">
    <source>
        <dbReference type="ARBA" id="ARBA00022692"/>
    </source>
</evidence>
<keyword evidence="5 12" id="KW-0813">Transport</keyword>
<keyword evidence="6 12" id="KW-1003">Cell membrane</keyword>
<dbReference type="Pfam" id="PF03379">
    <property type="entry name" value="CcmB"/>
    <property type="match status" value="1"/>
</dbReference>
<dbReference type="InterPro" id="IPR026031">
    <property type="entry name" value="Cyt_c_CcmB_bac"/>
</dbReference>
<dbReference type="PIRSF" id="PIRSF002764">
    <property type="entry name" value="CcmB"/>
    <property type="match status" value="1"/>
</dbReference>
<evidence type="ECO:0000256" key="12">
    <source>
        <dbReference type="PIRNR" id="PIRNR002764"/>
    </source>
</evidence>
<dbReference type="PRINTS" id="PR01414">
    <property type="entry name" value="CCMBBIOGNSIS"/>
</dbReference>
<keyword evidence="9 12" id="KW-0201">Cytochrome c-type biogenesis</keyword>
<name>A0ABV2SLW4_9GAMM</name>